<organism evidence="4 5">
    <name type="scientific">Parabacteroides hominis</name>
    <dbReference type="NCBI Taxonomy" id="2763057"/>
    <lineage>
        <taxon>Bacteria</taxon>
        <taxon>Pseudomonadati</taxon>
        <taxon>Bacteroidota</taxon>
        <taxon>Bacteroidia</taxon>
        <taxon>Bacteroidales</taxon>
        <taxon>Tannerellaceae</taxon>
        <taxon>Parabacteroides</taxon>
    </lineage>
</organism>
<dbReference type="PROSITE" id="PS50102">
    <property type="entry name" value="RRM"/>
    <property type="match status" value="1"/>
</dbReference>
<evidence type="ECO:0000259" key="3">
    <source>
        <dbReference type="PROSITE" id="PS50102"/>
    </source>
</evidence>
<keyword evidence="1" id="KW-0694">RNA-binding</keyword>
<evidence type="ECO:0000256" key="1">
    <source>
        <dbReference type="ARBA" id="ARBA00022884"/>
    </source>
</evidence>
<dbReference type="InterPro" id="IPR012677">
    <property type="entry name" value="Nucleotide-bd_a/b_plait_sf"/>
</dbReference>
<dbReference type="RefSeq" id="WP_186928771.1">
    <property type="nucleotide sequence ID" value="NZ_JACOOJ010000005.1"/>
</dbReference>
<dbReference type="InterPro" id="IPR052462">
    <property type="entry name" value="SLIRP/GR-RBP-like"/>
</dbReference>
<dbReference type="Gene3D" id="3.30.70.330">
    <property type="match status" value="1"/>
</dbReference>
<dbReference type="CDD" id="cd21608">
    <property type="entry name" value="RRM2_NsCP33_like"/>
    <property type="match status" value="1"/>
</dbReference>
<dbReference type="PANTHER" id="PTHR48027">
    <property type="entry name" value="HETEROGENEOUS NUCLEAR RIBONUCLEOPROTEIN 87F-RELATED"/>
    <property type="match status" value="1"/>
</dbReference>
<feature type="domain" description="RRM" evidence="3">
    <location>
        <begin position="1"/>
        <end position="79"/>
    </location>
</feature>
<dbReference type="Pfam" id="PF00076">
    <property type="entry name" value="RRM_1"/>
    <property type="match status" value="1"/>
</dbReference>
<evidence type="ECO:0000313" key="5">
    <source>
        <dbReference type="Proteomes" id="UP000651475"/>
    </source>
</evidence>
<name>A0ABR7DKN8_9BACT</name>
<proteinExistence type="predicted"/>
<feature type="compositionally biased region" description="Gly residues" evidence="2">
    <location>
        <begin position="93"/>
        <end position="103"/>
    </location>
</feature>
<keyword evidence="5" id="KW-1185">Reference proteome</keyword>
<gene>
    <name evidence="4" type="ORF">H8S65_04340</name>
</gene>
<sequence length="103" mass="11371">MNIYITGLNYSINDADLNDLFAEYGEITSARVIMDRETGRSRGFGFVEMVNDADGEKAIEALNGAELESKVISVSVARPREDKPSRGGFRNNRGGGYGNSRRY</sequence>
<dbReference type="InterPro" id="IPR035979">
    <property type="entry name" value="RBD_domain_sf"/>
</dbReference>
<protein>
    <submittedName>
        <fullName evidence="4">RNA-binding protein</fullName>
    </submittedName>
</protein>
<dbReference type="EMBL" id="JACOOJ010000005">
    <property type="protein sequence ID" value="MBC5632006.1"/>
    <property type="molecule type" value="Genomic_DNA"/>
</dbReference>
<accession>A0ABR7DKN8</accession>
<comment type="caution">
    <text evidence="4">The sequence shown here is derived from an EMBL/GenBank/DDBJ whole genome shotgun (WGS) entry which is preliminary data.</text>
</comment>
<evidence type="ECO:0000313" key="4">
    <source>
        <dbReference type="EMBL" id="MBC5632006.1"/>
    </source>
</evidence>
<evidence type="ECO:0000256" key="2">
    <source>
        <dbReference type="SAM" id="MobiDB-lite"/>
    </source>
</evidence>
<dbReference type="SUPFAM" id="SSF54928">
    <property type="entry name" value="RNA-binding domain, RBD"/>
    <property type="match status" value="1"/>
</dbReference>
<dbReference type="InterPro" id="IPR048289">
    <property type="entry name" value="RRM2_NsCP33-like"/>
</dbReference>
<dbReference type="Proteomes" id="UP000651475">
    <property type="component" value="Unassembled WGS sequence"/>
</dbReference>
<dbReference type="InterPro" id="IPR000504">
    <property type="entry name" value="RRM_dom"/>
</dbReference>
<reference evidence="4 5" key="1">
    <citation type="submission" date="2020-08" db="EMBL/GenBank/DDBJ databases">
        <title>Genome public.</title>
        <authorList>
            <person name="Liu C."/>
            <person name="Sun Q."/>
        </authorList>
    </citation>
    <scope>NUCLEOTIDE SEQUENCE [LARGE SCALE GENOMIC DNA]</scope>
    <source>
        <strain evidence="4 5">NSJ-79</strain>
    </source>
</reference>
<feature type="region of interest" description="Disordered" evidence="2">
    <location>
        <begin position="76"/>
        <end position="103"/>
    </location>
</feature>
<dbReference type="SMART" id="SM00360">
    <property type="entry name" value="RRM"/>
    <property type="match status" value="1"/>
</dbReference>